<organism evidence="2 3">
    <name type="scientific">Oryza sativa subsp. japonica</name>
    <name type="common">Rice</name>
    <dbReference type="NCBI Taxonomy" id="39947"/>
    <lineage>
        <taxon>Eukaryota</taxon>
        <taxon>Viridiplantae</taxon>
        <taxon>Streptophyta</taxon>
        <taxon>Embryophyta</taxon>
        <taxon>Tracheophyta</taxon>
        <taxon>Spermatophyta</taxon>
        <taxon>Magnoliopsida</taxon>
        <taxon>Liliopsida</taxon>
        <taxon>Poales</taxon>
        <taxon>Poaceae</taxon>
        <taxon>BOP clade</taxon>
        <taxon>Oryzoideae</taxon>
        <taxon>Oryzeae</taxon>
        <taxon>Oryzinae</taxon>
        <taxon>Oryza</taxon>
        <taxon>Oryza sativa</taxon>
    </lineage>
</organism>
<dbReference type="EMBL" id="AP003847">
    <property type="protein sequence ID" value="BAC15952.1"/>
    <property type="molecule type" value="Genomic_DNA"/>
</dbReference>
<proteinExistence type="predicted"/>
<feature type="compositionally biased region" description="Low complexity" evidence="1">
    <location>
        <begin position="121"/>
        <end position="142"/>
    </location>
</feature>
<gene>
    <name evidence="2" type="primary">OJ1714_H10.132</name>
</gene>
<dbReference type="Proteomes" id="UP000000763">
    <property type="component" value="Chromosome 7"/>
</dbReference>
<feature type="region of interest" description="Disordered" evidence="1">
    <location>
        <begin position="15"/>
        <end position="197"/>
    </location>
</feature>
<reference evidence="3" key="1">
    <citation type="journal article" date="2005" name="Nature">
        <title>The map-based sequence of the rice genome.</title>
        <authorList>
            <consortium name="International rice genome sequencing project (IRGSP)"/>
            <person name="Matsumoto T."/>
            <person name="Wu J."/>
            <person name="Kanamori H."/>
            <person name="Katayose Y."/>
            <person name="Fujisawa M."/>
            <person name="Namiki N."/>
            <person name="Mizuno H."/>
            <person name="Yamamoto K."/>
            <person name="Antonio B.A."/>
            <person name="Baba T."/>
            <person name="Sakata K."/>
            <person name="Nagamura Y."/>
            <person name="Aoki H."/>
            <person name="Arikawa K."/>
            <person name="Arita K."/>
            <person name="Bito T."/>
            <person name="Chiden Y."/>
            <person name="Fujitsuka N."/>
            <person name="Fukunaka R."/>
            <person name="Hamada M."/>
            <person name="Harada C."/>
            <person name="Hayashi A."/>
            <person name="Hijishita S."/>
            <person name="Honda M."/>
            <person name="Hosokawa S."/>
            <person name="Ichikawa Y."/>
            <person name="Idonuma A."/>
            <person name="Iijima M."/>
            <person name="Ikeda M."/>
            <person name="Ikeno M."/>
            <person name="Ito K."/>
            <person name="Ito S."/>
            <person name="Ito T."/>
            <person name="Ito Y."/>
            <person name="Ito Y."/>
            <person name="Iwabuchi A."/>
            <person name="Kamiya K."/>
            <person name="Karasawa W."/>
            <person name="Kurita K."/>
            <person name="Katagiri S."/>
            <person name="Kikuta A."/>
            <person name="Kobayashi H."/>
            <person name="Kobayashi N."/>
            <person name="Machita K."/>
            <person name="Maehara T."/>
            <person name="Masukawa M."/>
            <person name="Mizubayashi T."/>
            <person name="Mukai Y."/>
            <person name="Nagasaki H."/>
            <person name="Nagata Y."/>
            <person name="Naito S."/>
            <person name="Nakashima M."/>
            <person name="Nakama Y."/>
            <person name="Nakamichi Y."/>
            <person name="Nakamura M."/>
            <person name="Meguro A."/>
            <person name="Negishi M."/>
            <person name="Ohta I."/>
            <person name="Ohta T."/>
            <person name="Okamoto M."/>
            <person name="Ono N."/>
            <person name="Saji S."/>
            <person name="Sakaguchi M."/>
            <person name="Sakai K."/>
            <person name="Shibata M."/>
            <person name="Shimokawa T."/>
            <person name="Song J."/>
            <person name="Takazaki Y."/>
            <person name="Terasawa K."/>
            <person name="Tsugane M."/>
            <person name="Tsuji K."/>
            <person name="Ueda S."/>
            <person name="Waki K."/>
            <person name="Yamagata H."/>
            <person name="Yamamoto M."/>
            <person name="Yamamoto S."/>
            <person name="Yamane H."/>
            <person name="Yoshiki S."/>
            <person name="Yoshihara R."/>
            <person name="Yukawa K."/>
            <person name="Zhong H."/>
            <person name="Yano M."/>
            <person name="Yuan Q."/>
            <person name="Ouyang S."/>
            <person name="Liu J."/>
            <person name="Jones K.M."/>
            <person name="Gansberger K."/>
            <person name="Moffat K."/>
            <person name="Hill J."/>
            <person name="Bera J."/>
            <person name="Fadrosh D."/>
            <person name="Jin S."/>
            <person name="Johri S."/>
            <person name="Kim M."/>
            <person name="Overton L."/>
            <person name="Reardon M."/>
            <person name="Tsitrin T."/>
            <person name="Vuong H."/>
            <person name="Weaver B."/>
            <person name="Ciecko A."/>
            <person name="Tallon L."/>
            <person name="Jackson J."/>
            <person name="Pai G."/>
            <person name="Aken S.V."/>
            <person name="Utterback T."/>
            <person name="Reidmuller S."/>
            <person name="Feldblyum T."/>
            <person name="Hsiao J."/>
            <person name="Zismann V."/>
            <person name="Iobst S."/>
            <person name="de Vazeille A.R."/>
            <person name="Buell C.R."/>
            <person name="Ying K."/>
            <person name="Li Y."/>
            <person name="Lu T."/>
            <person name="Huang Y."/>
            <person name="Zhao Q."/>
            <person name="Feng Q."/>
            <person name="Zhang L."/>
            <person name="Zhu J."/>
            <person name="Weng Q."/>
            <person name="Mu J."/>
            <person name="Lu Y."/>
            <person name="Fan D."/>
            <person name="Liu Y."/>
            <person name="Guan J."/>
            <person name="Zhang Y."/>
            <person name="Yu S."/>
            <person name="Liu X."/>
            <person name="Zhang Y."/>
            <person name="Hong G."/>
            <person name="Han B."/>
            <person name="Choisne N."/>
            <person name="Demange N."/>
            <person name="Orjeda G."/>
            <person name="Samain S."/>
            <person name="Cattolico L."/>
            <person name="Pelletier E."/>
            <person name="Couloux A."/>
            <person name="Segurens B."/>
            <person name="Wincker P."/>
            <person name="D'Hont A."/>
            <person name="Scarpelli C."/>
            <person name="Weissenbach J."/>
            <person name="Salanoubat M."/>
            <person name="Quetier F."/>
            <person name="Yu Y."/>
            <person name="Kim H.R."/>
            <person name="Rambo T."/>
            <person name="Currie J."/>
            <person name="Collura K."/>
            <person name="Luo M."/>
            <person name="Yang T."/>
            <person name="Ammiraju J.S.S."/>
            <person name="Engler F."/>
            <person name="Soderlund C."/>
            <person name="Wing R.A."/>
            <person name="Palmer L.E."/>
            <person name="de la Bastide M."/>
            <person name="Spiegel L."/>
            <person name="Nascimento L."/>
            <person name="Zutavern T."/>
            <person name="O'Shaughnessy A."/>
            <person name="Dike S."/>
            <person name="Dedhia N."/>
            <person name="Preston R."/>
            <person name="Balija V."/>
            <person name="McCombie W.R."/>
            <person name="Chow T."/>
            <person name="Chen H."/>
            <person name="Chung M."/>
            <person name="Chen C."/>
            <person name="Shaw J."/>
            <person name="Wu H."/>
            <person name="Hsiao K."/>
            <person name="Chao Y."/>
            <person name="Chu M."/>
            <person name="Cheng C."/>
            <person name="Hour A."/>
            <person name="Lee P."/>
            <person name="Lin S."/>
            <person name="Lin Y."/>
            <person name="Liou J."/>
            <person name="Liu S."/>
            <person name="Hsing Y."/>
            <person name="Raghuvanshi S."/>
            <person name="Mohanty A."/>
            <person name="Bharti A.K."/>
            <person name="Gaur A."/>
            <person name="Gupta V."/>
            <person name="Kumar D."/>
            <person name="Ravi V."/>
            <person name="Vij S."/>
            <person name="Kapur A."/>
            <person name="Khurana P."/>
            <person name="Khurana P."/>
            <person name="Khurana J.P."/>
            <person name="Tyagi A.K."/>
            <person name="Gaikwad K."/>
            <person name="Singh A."/>
            <person name="Dalal V."/>
            <person name="Srivastava S."/>
            <person name="Dixit A."/>
            <person name="Pal A.K."/>
            <person name="Ghazi I.A."/>
            <person name="Yadav M."/>
            <person name="Pandit A."/>
            <person name="Bhargava A."/>
            <person name="Sureshbabu K."/>
            <person name="Batra K."/>
            <person name="Sharma T.R."/>
            <person name="Mohapatra T."/>
            <person name="Singh N.K."/>
            <person name="Messing J."/>
            <person name="Nelson A.B."/>
            <person name="Fuks G."/>
            <person name="Kavchok S."/>
            <person name="Keizer G."/>
            <person name="Linton E."/>
            <person name="Llaca V."/>
            <person name="Song R."/>
            <person name="Tanyolac B."/>
            <person name="Young S."/>
            <person name="Ho-Il K."/>
            <person name="Hahn J.H."/>
            <person name="Sangsakoo G."/>
            <person name="Vanavichit A."/>
            <person name="de Mattos Luiz.A.T."/>
            <person name="Zimmer P.D."/>
            <person name="Malone G."/>
            <person name="Dellagostin O."/>
            <person name="de Oliveira A.C."/>
            <person name="Bevan M."/>
            <person name="Bancroft I."/>
            <person name="Minx P."/>
            <person name="Cordum H."/>
            <person name="Wilson R."/>
            <person name="Cheng Z."/>
            <person name="Jin W."/>
            <person name="Jiang J."/>
            <person name="Leong S.A."/>
            <person name="Iwama H."/>
            <person name="Gojobori T."/>
            <person name="Itoh T."/>
            <person name="Niimura Y."/>
            <person name="Fujii Y."/>
            <person name="Habara T."/>
            <person name="Sakai H."/>
            <person name="Sato Y."/>
            <person name="Wilson G."/>
            <person name="Kumar K."/>
            <person name="McCouch S."/>
            <person name="Juretic N."/>
            <person name="Hoen D."/>
            <person name="Wright S."/>
            <person name="Bruskiewich R."/>
            <person name="Bureau T."/>
            <person name="Miyao A."/>
            <person name="Hirochika H."/>
            <person name="Nishikawa T."/>
            <person name="Kadowaki K."/>
            <person name="Sugiura M."/>
            <person name="Burr B."/>
            <person name="Sasaki T."/>
        </authorList>
    </citation>
    <scope>NUCLEOTIDE SEQUENCE [LARGE SCALE GENOMIC DNA]</scope>
    <source>
        <strain evidence="3">cv. Nipponbare</strain>
    </source>
</reference>
<reference evidence="3" key="2">
    <citation type="journal article" date="2008" name="Nucleic Acids Res.">
        <title>The rice annotation project database (RAP-DB): 2008 update.</title>
        <authorList>
            <consortium name="The rice annotation project (RAP)"/>
        </authorList>
    </citation>
    <scope>GENOME REANNOTATION</scope>
    <source>
        <strain evidence="3">cv. Nipponbare</strain>
    </source>
</reference>
<sequence length="781" mass="86611">MHLINQNWSVTFLGSTDNNLSSELADDDADDTAGDSQQRARASPHSSERAAAATEGDDRRARSDDNDGCADDRDLREVMVYGGGGGVMEREGAERGTAQYRGRTTGEEGAGWAGWEGGASVGAASPPHLAAASPPHLAGAAAVDSASNPRDLAPSAPAGGGRLPDPRVASSPRRQRRRRRRCRCPPAPAGDAAAAHPQLISRLRRLLTSPPTPLPSTPLQIPALPPHLATNAAAVDSASNPHDLAPSAPAGGGRLPDIFLSINIVDVCESDTHKHTIQIDLKNLQGNYVQDLVAYAVQSSLLLVRLMLCGYAYRCRGNRAQSYMGMWDKSGEPDTVRDRILLELEHEFLEVYTTKIDKVNQSRVQLRQAIAEAEQSLLTSVRPWVKPPMHVRLVCFYLHQVKEIVCSAMDNNGGSSVPTSSTRSDITNVIDANLTNNHPAANKNGTNVPKDHENCQHNNLDSTDVTKLSATELKRKRAREWYASLTKEQKEDRNKKARYIRKRRNFESQAPFGDIKIASTEDQSVGGRLDVNDAGTENVGSIVTPLQTILKKDEPLESDCFNMAIRKFMYEKIEMIHKTKEAISNHCLDLQFWSATGFGKDPVHHDNINLAETVGSWSEIHYKLSQCKAILIPVRHARSFIVLVVDQESQTLYVLDPNPLMPEYKNNPNMRYTRKLITICDHFNKAMRKACPGSRWNEDINLWRQVIVNNPVYSRSLSGFLVHLFMCTWNNKEPHLPAINDGDELRKLFLLNLLMYQQNECESNIPNGVQDFLKCIKNSQH</sequence>
<feature type="compositionally biased region" description="Basic residues" evidence="1">
    <location>
        <begin position="173"/>
        <end position="183"/>
    </location>
</feature>
<feature type="compositionally biased region" description="Acidic residues" evidence="1">
    <location>
        <begin position="24"/>
        <end position="33"/>
    </location>
</feature>
<evidence type="ECO:0000256" key="1">
    <source>
        <dbReference type="SAM" id="MobiDB-lite"/>
    </source>
</evidence>
<evidence type="ECO:0000313" key="3">
    <source>
        <dbReference type="Proteomes" id="UP000000763"/>
    </source>
</evidence>
<accession>Q8H546</accession>
<feature type="compositionally biased region" description="Basic and acidic residues" evidence="1">
    <location>
        <begin position="56"/>
        <end position="77"/>
    </location>
</feature>
<evidence type="ECO:0000313" key="2">
    <source>
        <dbReference type="EMBL" id="BAC15952.1"/>
    </source>
</evidence>
<protein>
    <recommendedName>
        <fullName evidence="4">Ubiquitin-like protease family profile domain-containing protein</fullName>
    </recommendedName>
</protein>
<feature type="compositionally biased region" description="Gly residues" evidence="1">
    <location>
        <begin position="108"/>
        <end position="120"/>
    </location>
</feature>
<dbReference type="AlphaFoldDB" id="Q8H546"/>
<name>Q8H546_ORYSJ</name>
<evidence type="ECO:0008006" key="4">
    <source>
        <dbReference type="Google" id="ProtNLM"/>
    </source>
</evidence>